<comment type="similarity">
    <text evidence="1 3">Belongs to the glycosyl hydrolase 56 family.</text>
</comment>
<dbReference type="SUPFAM" id="SSF51445">
    <property type="entry name" value="(Trans)glycosidases"/>
    <property type="match status" value="2"/>
</dbReference>
<dbReference type="InterPro" id="IPR017853">
    <property type="entry name" value="GH"/>
</dbReference>
<keyword evidence="4" id="KW-0472">Membrane</keyword>
<comment type="catalytic activity">
    <reaction evidence="3">
        <text>Random hydrolysis of (1-&gt;4)-linkages between N-acetyl-beta-D-glucosamine and D-glucuronate residues in hyaluronate.</text>
        <dbReference type="EC" id="3.2.1.35"/>
    </reaction>
</comment>
<dbReference type="Proteomes" id="UP000035681">
    <property type="component" value="Unplaced"/>
</dbReference>
<feature type="transmembrane region" description="Helical" evidence="4">
    <location>
        <begin position="15"/>
        <end position="34"/>
    </location>
</feature>
<dbReference type="InterPro" id="IPR013785">
    <property type="entry name" value="Aldolase_TIM"/>
</dbReference>
<evidence type="ECO:0000313" key="5">
    <source>
        <dbReference type="Proteomes" id="UP000035681"/>
    </source>
</evidence>
<dbReference type="Pfam" id="PF01630">
    <property type="entry name" value="Glyco_hydro_56"/>
    <property type="match status" value="2"/>
</dbReference>
<protein>
    <recommendedName>
        <fullName evidence="3">Hyaluronidase</fullName>
        <ecNumber evidence="3">3.2.1.35</ecNumber>
    </recommendedName>
</protein>
<accession>A0AAF5DRS8</accession>
<keyword evidence="3" id="KW-0378">Hydrolase</keyword>
<reference evidence="6" key="1">
    <citation type="submission" date="2024-02" db="UniProtKB">
        <authorList>
            <consortium name="WormBaseParasite"/>
        </authorList>
    </citation>
    <scope>IDENTIFICATION</scope>
</reference>
<evidence type="ECO:0000256" key="3">
    <source>
        <dbReference type="RuleBase" id="RU610713"/>
    </source>
</evidence>
<evidence type="ECO:0000256" key="4">
    <source>
        <dbReference type="SAM" id="Phobius"/>
    </source>
</evidence>
<name>A0AAF5DRS8_STRER</name>
<dbReference type="GO" id="GO:0030214">
    <property type="term" value="P:hyaluronan catabolic process"/>
    <property type="evidence" value="ECO:0007669"/>
    <property type="project" value="TreeGrafter"/>
</dbReference>
<dbReference type="PANTHER" id="PTHR11769">
    <property type="entry name" value="HYALURONIDASE"/>
    <property type="match status" value="1"/>
</dbReference>
<keyword evidence="4" id="KW-0812">Transmembrane</keyword>
<keyword evidence="2" id="KW-1015">Disulfide bond</keyword>
<dbReference type="GO" id="GO:0004415">
    <property type="term" value="F:hyalurononglucosaminidase activity"/>
    <property type="evidence" value="ECO:0007669"/>
    <property type="project" value="UniProtKB-UniRule"/>
</dbReference>
<keyword evidence="4" id="KW-1133">Transmembrane helix</keyword>
<dbReference type="InterPro" id="IPR018155">
    <property type="entry name" value="Hyaluronidase"/>
</dbReference>
<dbReference type="AlphaFoldDB" id="A0AAF5DRS8"/>
<dbReference type="GO" id="GO:0005975">
    <property type="term" value="P:carbohydrate metabolic process"/>
    <property type="evidence" value="ECO:0007669"/>
    <property type="project" value="InterPro"/>
</dbReference>
<sequence length="902" mass="103962">EIAMINRKFIKNKEIFVFFFLTLINYIFSIRVIWNGPNENCQKKNSTKIDFIKYDIETNTDCKFKGDKVVLLYESEVGTYPHLKIDKNNPSHITFIHGGLPQKVNMIEHLKKLEEIINKKIPNVNFSGFGVIDIEEWRPTYDSNWSSKRIYQNESIKLVLEENNSSEINLSKISNTKLNEAKTIAIKEFNDAAANFFNQTLLKCKELRPQAKWGFYGFPTCNENAGNRNWSFCFPYITDQIIPILNLTDVLYPAPYIVPGQNYSIKNEFVAAVISETKRINKKIKEINGTEKEIYLYTKFEVDQNNDDFSNIEFYDPYYLYIVYNRSQEEKLDGLIVWTTSKNMNNRCFNIKNYIDKVLGPHIKSLNDTEEKTMSTTTIISTTTTIKTISTVDTTSCQASNLDCSGLLTYDNLQKWCNTTFYGPNCLEKKLKSSGIQPPSTTTKIFVCLFLTLLNYIFSIRVIWNGPSEKCQENETTTINFTKYNIEANTNYTFKGDQIILLYESEVGTYPHLKVNKNDPLNITFVHGGLPQKVNMTEHLKELEKKINEKIPNVNFSGFGVIDIEEWRPTYDSNWSSKRIYQNESIKLVLKEKNFSETNLSKINNTVLNEAKTIAIKKFNDAAANFFNQTLLKCKELRSQAKWGFYGFPTCNENAGNRNWSFCFPNITDQIIPILNLTDVLYPAPYIVPGQNYSIKNQFVFAVINETKRINDKIKEINGTAKEIHLYTKFEVDQNNNNFSNIEFYDPYYLCIVYNRSQEEKLDGLIVWTTSKNMTSRCSNIKRYVDEVLGPHIKSLNDTKKKIMSTTTTISTTTTTNTISNVDATSCQASNLNCSKLLTYENLQKWCNTTFYGPKCLEKKLNLSGPPSTTVSPTTTSLTLKLALWNENHTQFIHSLKLVNDH</sequence>
<keyword evidence="3" id="KW-0326">Glycosidase</keyword>
<organism evidence="5 6">
    <name type="scientific">Strongyloides stercoralis</name>
    <name type="common">Threadworm</name>
    <dbReference type="NCBI Taxonomy" id="6248"/>
    <lineage>
        <taxon>Eukaryota</taxon>
        <taxon>Metazoa</taxon>
        <taxon>Ecdysozoa</taxon>
        <taxon>Nematoda</taxon>
        <taxon>Chromadorea</taxon>
        <taxon>Rhabditida</taxon>
        <taxon>Tylenchina</taxon>
        <taxon>Panagrolaimomorpha</taxon>
        <taxon>Strongyloidoidea</taxon>
        <taxon>Strongyloididae</taxon>
        <taxon>Strongyloides</taxon>
    </lineage>
</organism>
<evidence type="ECO:0000256" key="2">
    <source>
        <dbReference type="ARBA" id="ARBA00023157"/>
    </source>
</evidence>
<evidence type="ECO:0000256" key="1">
    <source>
        <dbReference type="ARBA" id="ARBA00008871"/>
    </source>
</evidence>
<dbReference type="PANTHER" id="PTHR11769:SF35">
    <property type="entry name" value="HYALURONIDASE"/>
    <property type="match status" value="1"/>
</dbReference>
<proteinExistence type="inferred from homology"/>
<keyword evidence="5" id="KW-1185">Reference proteome</keyword>
<evidence type="ECO:0000313" key="6">
    <source>
        <dbReference type="WBParaSite" id="TCONS_00016260.p1"/>
    </source>
</evidence>
<dbReference type="PRINTS" id="PR00846">
    <property type="entry name" value="GLHYDRLASE56"/>
</dbReference>
<dbReference type="Gene3D" id="3.20.20.70">
    <property type="entry name" value="Aldolase class I"/>
    <property type="match status" value="2"/>
</dbReference>
<dbReference type="WBParaSite" id="TCONS_00016260.p1">
    <property type="protein sequence ID" value="TCONS_00016260.p1"/>
    <property type="gene ID" value="XLOC_010805"/>
</dbReference>
<dbReference type="EC" id="3.2.1.35" evidence="3"/>